<name>A0AAD4QBK8_9AGAM</name>
<dbReference type="AlphaFoldDB" id="A0AAD4QBK8"/>
<feature type="compositionally biased region" description="Polar residues" evidence="1">
    <location>
        <begin position="174"/>
        <end position="190"/>
    </location>
</feature>
<evidence type="ECO:0000313" key="2">
    <source>
        <dbReference type="EMBL" id="KAH8987274.1"/>
    </source>
</evidence>
<feature type="region of interest" description="Disordered" evidence="1">
    <location>
        <begin position="299"/>
        <end position="331"/>
    </location>
</feature>
<proteinExistence type="predicted"/>
<dbReference type="EMBL" id="JAKELL010000048">
    <property type="protein sequence ID" value="KAH8987274.1"/>
    <property type="molecule type" value="Genomic_DNA"/>
</dbReference>
<feature type="region of interest" description="Disordered" evidence="1">
    <location>
        <begin position="248"/>
        <end position="282"/>
    </location>
</feature>
<gene>
    <name evidence="2" type="ORF">EDB92DRAFT_1876143</name>
</gene>
<accession>A0AAD4QBK8</accession>
<keyword evidence="3" id="KW-1185">Reference proteome</keyword>
<protein>
    <recommendedName>
        <fullName evidence="4">DASH complex subunit ASK1</fullName>
    </recommendedName>
</protein>
<dbReference type="Proteomes" id="UP001201163">
    <property type="component" value="Unassembled WGS sequence"/>
</dbReference>
<reference evidence="2" key="1">
    <citation type="submission" date="2022-01" db="EMBL/GenBank/DDBJ databases">
        <title>Comparative genomics reveals a dynamic genome evolution in the ectomycorrhizal milk-cap (Lactarius) mushrooms.</title>
        <authorList>
            <consortium name="DOE Joint Genome Institute"/>
            <person name="Lebreton A."/>
            <person name="Tang N."/>
            <person name="Kuo A."/>
            <person name="LaButti K."/>
            <person name="Drula E."/>
            <person name="Barry K."/>
            <person name="Clum A."/>
            <person name="Lipzen A."/>
            <person name="Mousain D."/>
            <person name="Ng V."/>
            <person name="Wang R."/>
            <person name="Wang X."/>
            <person name="Dai Y."/>
            <person name="Henrissat B."/>
            <person name="Grigoriev I.V."/>
            <person name="Guerin-Laguette A."/>
            <person name="Yu F."/>
            <person name="Martin F.M."/>
        </authorList>
    </citation>
    <scope>NUCLEOTIDE SEQUENCE</scope>
    <source>
        <strain evidence="2">QP</strain>
    </source>
</reference>
<comment type="caution">
    <text evidence="2">The sequence shown here is derived from an EMBL/GenBank/DDBJ whole genome shotgun (WGS) entry which is preliminary data.</text>
</comment>
<evidence type="ECO:0000313" key="3">
    <source>
        <dbReference type="Proteomes" id="UP001201163"/>
    </source>
</evidence>
<feature type="compositionally biased region" description="Polar residues" evidence="1">
    <location>
        <begin position="272"/>
        <end position="282"/>
    </location>
</feature>
<organism evidence="2 3">
    <name type="scientific">Lactarius akahatsu</name>
    <dbReference type="NCBI Taxonomy" id="416441"/>
    <lineage>
        <taxon>Eukaryota</taxon>
        <taxon>Fungi</taxon>
        <taxon>Dikarya</taxon>
        <taxon>Basidiomycota</taxon>
        <taxon>Agaricomycotina</taxon>
        <taxon>Agaricomycetes</taxon>
        <taxon>Russulales</taxon>
        <taxon>Russulaceae</taxon>
        <taxon>Lactarius</taxon>
    </lineage>
</organism>
<evidence type="ECO:0008006" key="4">
    <source>
        <dbReference type="Google" id="ProtNLM"/>
    </source>
</evidence>
<feature type="region of interest" description="Disordered" evidence="1">
    <location>
        <begin position="166"/>
        <end position="190"/>
    </location>
</feature>
<evidence type="ECO:0000256" key="1">
    <source>
        <dbReference type="SAM" id="MobiDB-lite"/>
    </source>
</evidence>
<sequence>MASPGQGLQAESAAELAVVPPGIKALVGDLDRFATEWTGMFDEVYASAGRHEGVFSNASTRIHTTLESGAPSASQGDDLKEQTNNLESGRTAGGTRPSPDSGKVGKMTAVPLTPSTSAASIGTVQASSLVRADGETVHFDVSAASLVRWQHRDNTMLKDAPAAADMVPGLPAKTSASKSDSPTDTSTADCHSQKALLRGVTQPITPRAPRFIPLLPEINQSPIISGPRLVEMTSAVLSNSKDEVTKFLEPMPMPTHGPEVARRKAGSRPYAPSTTAPVAHLSSSPASITTSLFSISIPHTSSPLAHQRPHDSLPQRTATYPTSGAGPTRSTSLRGLRAIFKRTASGRKSLKELIGEPRVLSLGSVSISNLRDAGIPGGGTVSAGPMDEAKNSGELVRKTTVTW</sequence>
<feature type="region of interest" description="Disordered" evidence="1">
    <location>
        <begin position="67"/>
        <end position="107"/>
    </location>
</feature>